<dbReference type="AlphaFoldDB" id="Q6L2J3"/>
<dbReference type="STRING" id="263820.PTO0224"/>
<proteinExistence type="predicted"/>
<dbReference type="Pfam" id="PF00483">
    <property type="entry name" value="NTP_transferase"/>
    <property type="match status" value="1"/>
</dbReference>
<dbReference type="FunCoup" id="Q6L2J3">
    <property type="interactions" value="1"/>
</dbReference>
<accession>Q6L2J3</accession>
<dbReference type="InterPro" id="IPR005835">
    <property type="entry name" value="NTP_transferase_dom"/>
</dbReference>
<evidence type="ECO:0000313" key="2">
    <source>
        <dbReference type="EMBL" id="AAT42809.1"/>
    </source>
</evidence>
<dbReference type="InParanoid" id="Q6L2J3"/>
<dbReference type="CDD" id="cd04181">
    <property type="entry name" value="NTP_transferase"/>
    <property type="match status" value="1"/>
</dbReference>
<dbReference type="InterPro" id="IPR029044">
    <property type="entry name" value="Nucleotide-diphossugar_trans"/>
</dbReference>
<sequence>MIGAILAGGYGKRLKPLTDKLPKSLVEIKPGYTIMDRQLFDFKVMGISDIYILSGHLGEKIEERYGNHYNGLNLYYLKEEKPLGTLYSLRNLANEVTDDIVLRNGDIVTDINFKEFVNFSLHNNYGMTMFVTEMRSPYGIVDTLLDKVINFKEKPYLNYYINAGIYLIKENIIDYFYKDYNGKDIEVTIFPELARQGLIGAYKEKAFWVGVDSEKDLETLRLEYINREDREWGYIKCIFEDDKKLVHEYFIKAGETVNVSEPYALIRFIDGRGTINDRSEFYTSDYALEIKSSSRISAIENTRLEVIKIKA</sequence>
<evidence type="ECO:0000313" key="4">
    <source>
        <dbReference type="Proteomes" id="UP000000438"/>
    </source>
</evidence>
<evidence type="ECO:0000313" key="5">
    <source>
        <dbReference type="Proteomes" id="UP000192315"/>
    </source>
</evidence>
<reference evidence="2" key="2">
    <citation type="submission" date="2004-02" db="EMBL/GenBank/DDBJ databases">
        <authorList>
            <person name="Fuetterer O."/>
            <person name="Angelov A."/>
            <person name="Liesegang H."/>
            <person name="Gottschalk G."/>
            <person name="Schleper C."/>
            <person name="Schepers B."/>
            <person name="Dock C."/>
            <person name="Antranikian G."/>
            <person name="Liebl W."/>
        </authorList>
    </citation>
    <scope>NUCLEOTIDE SEQUENCE</scope>
    <source>
        <strain evidence="2">DSM 9790</strain>
    </source>
</reference>
<dbReference type="GO" id="GO:0016740">
    <property type="term" value="F:transferase activity"/>
    <property type="evidence" value="ECO:0007669"/>
    <property type="project" value="UniProtKB-KW"/>
</dbReference>
<dbReference type="RefSeq" id="WP_011177025.1">
    <property type="nucleotide sequence ID" value="NC_005877.1"/>
</dbReference>
<dbReference type="PANTHER" id="PTHR22572">
    <property type="entry name" value="SUGAR-1-PHOSPHATE GUANYL TRANSFERASE"/>
    <property type="match status" value="1"/>
</dbReference>
<accession>A0A8G2L802</accession>
<reference evidence="3 5" key="3">
    <citation type="submission" date="2017-04" db="EMBL/GenBank/DDBJ databases">
        <authorList>
            <person name="Varghese N."/>
            <person name="Submissions S."/>
        </authorList>
    </citation>
    <scope>NUCLEOTIDE SEQUENCE [LARGE SCALE GENOMIC DNA]</scope>
    <source>
        <strain evidence="3 5">DSM 9789</strain>
    </source>
</reference>
<gene>
    <name evidence="2" type="ordered locus">PTO0224</name>
    <name evidence="3" type="ORF">SAMN02745355_1521</name>
</gene>
<dbReference type="Proteomes" id="UP000192315">
    <property type="component" value="Unassembled WGS sequence"/>
</dbReference>
<dbReference type="EMBL" id="FWYE01000005">
    <property type="protein sequence ID" value="SMD31570.1"/>
    <property type="molecule type" value="Genomic_DNA"/>
</dbReference>
<dbReference type="GeneID" id="2844226"/>
<dbReference type="PaxDb" id="263820-PTO0224"/>
<feature type="domain" description="Nucleotidyl transferase" evidence="1">
    <location>
        <begin position="3"/>
        <end position="211"/>
    </location>
</feature>
<dbReference type="SUPFAM" id="SSF53448">
    <property type="entry name" value="Nucleotide-diphospho-sugar transferases"/>
    <property type="match status" value="1"/>
</dbReference>
<dbReference type="Gene3D" id="3.90.550.10">
    <property type="entry name" value="Spore Coat Polysaccharide Biosynthesis Protein SpsA, Chain A"/>
    <property type="match status" value="1"/>
</dbReference>
<dbReference type="EMBL" id="AE017261">
    <property type="protein sequence ID" value="AAT42809.1"/>
    <property type="molecule type" value="Genomic_DNA"/>
</dbReference>
<evidence type="ECO:0000259" key="1">
    <source>
        <dbReference type="Pfam" id="PF00483"/>
    </source>
</evidence>
<dbReference type="HOGENOM" id="CLU_029499_2_2_2"/>
<organism evidence="2 4">
    <name type="scientific">Picrophilus torridus (strain ATCC 700027 / DSM 9790 / JCM 10055 / NBRC 100828 / KAW 2/3)</name>
    <dbReference type="NCBI Taxonomy" id="1122961"/>
    <lineage>
        <taxon>Archaea</taxon>
        <taxon>Methanobacteriati</taxon>
        <taxon>Thermoplasmatota</taxon>
        <taxon>Thermoplasmata</taxon>
        <taxon>Thermoplasmatales</taxon>
        <taxon>Picrophilaceae</taxon>
        <taxon>Picrophilus</taxon>
    </lineage>
</organism>
<keyword evidence="5" id="KW-1185">Reference proteome</keyword>
<dbReference type="KEGG" id="pto:PTO0224"/>
<evidence type="ECO:0000313" key="3">
    <source>
        <dbReference type="EMBL" id="SMD31570.1"/>
    </source>
</evidence>
<dbReference type="Proteomes" id="UP000000438">
    <property type="component" value="Chromosome"/>
</dbReference>
<keyword evidence="2" id="KW-0808">Transferase</keyword>
<dbReference type="OrthoDB" id="15372at2157"/>
<reference evidence="2 4" key="1">
    <citation type="journal article" date="2004" name="Proc. Natl. Acad. Sci. U.S.A.">
        <title>Genome sequence of Picrophilus torridus and its implications for life around pH 0.</title>
        <authorList>
            <person name="Futterer O."/>
            <person name="Angelov A."/>
            <person name="Liesegang H."/>
            <person name="Gottschalk G."/>
            <person name="Schleper C."/>
            <person name="Schepers B."/>
            <person name="Dock C."/>
            <person name="Antranikian G."/>
            <person name="Liebl W."/>
        </authorList>
    </citation>
    <scope>NUCLEOTIDE SEQUENCE [LARGE SCALE GENOMIC DNA]</scope>
    <source>
        <strain evidence="4">ATCC 700027 / DSM 9790 / JCM 10055 / NBRC 100828</strain>
        <strain evidence="2">DSM 9790</strain>
    </source>
</reference>
<name>Q6L2J3_PICTO</name>
<dbReference type="eggNOG" id="arCOG00663">
    <property type="taxonomic scope" value="Archaea"/>
</dbReference>
<dbReference type="InterPro" id="IPR050486">
    <property type="entry name" value="Mannose-1P_guanyltransferase"/>
</dbReference>
<protein>
    <submittedName>
        <fullName evidence="3">Nucleotidyl transferase</fullName>
    </submittedName>
    <submittedName>
        <fullName evidence="2">Sugar phosphate nucleotydyl transferase</fullName>
    </submittedName>
</protein>